<dbReference type="InterPro" id="IPR001680">
    <property type="entry name" value="WD40_rpt"/>
</dbReference>
<dbReference type="InterPro" id="IPR011047">
    <property type="entry name" value="Quinoprotein_ADH-like_sf"/>
</dbReference>
<name>A0ABT5DUU4_9BACT</name>
<comment type="caution">
    <text evidence="1">The sequence shown here is derived from an EMBL/GenBank/DDBJ whole genome shotgun (WGS) entry which is preliminary data.</text>
</comment>
<keyword evidence="2" id="KW-1185">Reference proteome</keyword>
<dbReference type="SUPFAM" id="SSF50998">
    <property type="entry name" value="Quinoprotein alcohol dehydrogenase-like"/>
    <property type="match status" value="1"/>
</dbReference>
<proteinExistence type="predicted"/>
<dbReference type="EMBL" id="JAQNDL010000001">
    <property type="protein sequence ID" value="MDC0717415.1"/>
    <property type="molecule type" value="Genomic_DNA"/>
</dbReference>
<evidence type="ECO:0008006" key="3">
    <source>
        <dbReference type="Google" id="ProtNLM"/>
    </source>
</evidence>
<dbReference type="SMART" id="SM00320">
    <property type="entry name" value="WD40"/>
    <property type="match status" value="2"/>
</dbReference>
<sequence>MSWLAIDPAPITRREPVPGAPSLQIFAGKPHALAFLADGTLVVGGSRELTTHDPSAPTPPRAAFDLGGGVEWMTAHPDGVSVIAAVRSSRGSAVVRVWPATGELVRLFTEPSFGWVFTANLSPDGAQLVWRRNGVPPSLCTVDLATGAQVRELELPLELNGASTLAVRPDGAVYIAGAGRSGQLVHPDGQVEGIPVFDSFSAPFFATGGTVLTIDGKRFGLVDGKLDSFAGLSQGARQASITFDRRHLAFHMPLRHVQVWDVTARCVIFTAEQRGANGTTPWWRGQSAAAGATHVAAIQHLDASVEIWRIDQPGEPSARLHGYSQGARRLQFHGGALTAHTLQPANTHPAVMEIDLQSGAAQLLRERRVHDMVRTADGQRMLVLHEEEAGGSSVTHFDAAGEPRENFPVQKAAAELALAPNASTWAVTSHTWASSADPTVHAQWRAFGAAKWAKTIKARSYFHALDLGDTAAAVMIGPELTVVALGKSKPLLTVTIADTVRDLALSRDGAHVGLACDDKSRLVHVASGVVTELPHGVPGERQWPKCVCFDDRGVWLFFGFPSGAITQHRVLTGALVATHHAHTDEVRALAWHDGSLWSSGEDGTILRWGDLGG</sequence>
<reference evidence="1 2" key="1">
    <citation type="submission" date="2022-11" db="EMBL/GenBank/DDBJ databases">
        <title>Minimal conservation of predation-associated metabolite biosynthetic gene clusters underscores biosynthetic potential of Myxococcota including descriptions for ten novel species: Archangium lansinium sp. nov., Myxococcus landrumus sp. nov., Nannocystis bai.</title>
        <authorList>
            <person name="Ahearne A."/>
            <person name="Stevens C."/>
            <person name="Dowd S."/>
        </authorList>
    </citation>
    <scope>NUCLEOTIDE SEQUENCE [LARGE SCALE GENOMIC DNA]</scope>
    <source>
        <strain evidence="1 2">BB15-2</strain>
    </source>
</reference>
<gene>
    <name evidence="1" type="ORF">POL25_10960</name>
</gene>
<dbReference type="InterPro" id="IPR015943">
    <property type="entry name" value="WD40/YVTN_repeat-like_dom_sf"/>
</dbReference>
<organism evidence="1 2">
    <name type="scientific">Nannocystis bainbridge</name>
    <dbReference type="NCBI Taxonomy" id="2995303"/>
    <lineage>
        <taxon>Bacteria</taxon>
        <taxon>Pseudomonadati</taxon>
        <taxon>Myxococcota</taxon>
        <taxon>Polyangia</taxon>
        <taxon>Nannocystales</taxon>
        <taxon>Nannocystaceae</taxon>
        <taxon>Nannocystis</taxon>
    </lineage>
</organism>
<dbReference type="RefSeq" id="WP_272085902.1">
    <property type="nucleotide sequence ID" value="NZ_JAQNDL010000001.1"/>
</dbReference>
<dbReference type="Gene3D" id="2.130.10.10">
    <property type="entry name" value="YVTN repeat-like/Quinoprotein amine dehydrogenase"/>
    <property type="match status" value="2"/>
</dbReference>
<accession>A0ABT5DUU4</accession>
<evidence type="ECO:0000313" key="2">
    <source>
        <dbReference type="Proteomes" id="UP001221686"/>
    </source>
</evidence>
<evidence type="ECO:0000313" key="1">
    <source>
        <dbReference type="EMBL" id="MDC0717415.1"/>
    </source>
</evidence>
<protein>
    <recommendedName>
        <fullName evidence="3">WD40 repeat domain-containing protein</fullName>
    </recommendedName>
</protein>
<dbReference type="Proteomes" id="UP001221686">
    <property type="component" value="Unassembled WGS sequence"/>
</dbReference>